<dbReference type="RefSeq" id="WP_120384482.1">
    <property type="nucleotide sequence ID" value="NZ_RAXT01000026.1"/>
</dbReference>
<keyword evidence="2" id="KW-1185">Reference proteome</keyword>
<dbReference type="AlphaFoldDB" id="A0A3A8EQL3"/>
<reference evidence="1 2" key="1">
    <citation type="submission" date="2018-09" db="EMBL/GenBank/DDBJ databases">
        <title>The draft genome of Acinetobacter spp. strains.</title>
        <authorList>
            <person name="Qin J."/>
            <person name="Feng Y."/>
            <person name="Zong Z."/>
        </authorList>
    </citation>
    <scope>NUCLEOTIDE SEQUENCE [LARGE SCALE GENOMIC DNA]</scope>
    <source>
        <strain evidence="1 2">WCHAc060115</strain>
    </source>
</reference>
<accession>A0A3A8EQL3</accession>
<protein>
    <submittedName>
        <fullName evidence="1">Uncharacterized protein</fullName>
    </submittedName>
</protein>
<proteinExistence type="predicted"/>
<evidence type="ECO:0000313" key="2">
    <source>
        <dbReference type="Proteomes" id="UP000280405"/>
    </source>
</evidence>
<organism evidence="1 2">
    <name type="scientific">Acinetobacter rongchengensis</name>
    <dbReference type="NCBI Taxonomy" id="2419601"/>
    <lineage>
        <taxon>Bacteria</taxon>
        <taxon>Pseudomonadati</taxon>
        <taxon>Pseudomonadota</taxon>
        <taxon>Gammaproteobacteria</taxon>
        <taxon>Moraxellales</taxon>
        <taxon>Moraxellaceae</taxon>
        <taxon>Acinetobacter</taxon>
    </lineage>
</organism>
<dbReference type="OrthoDB" id="6691886at2"/>
<comment type="caution">
    <text evidence="1">The sequence shown here is derived from an EMBL/GenBank/DDBJ whole genome shotgun (WGS) entry which is preliminary data.</text>
</comment>
<evidence type="ECO:0000313" key="1">
    <source>
        <dbReference type="EMBL" id="RKG37177.1"/>
    </source>
</evidence>
<dbReference type="Proteomes" id="UP000280405">
    <property type="component" value="Unassembled WGS sequence"/>
</dbReference>
<name>A0A3A8EQL3_9GAMM</name>
<gene>
    <name evidence="1" type="ORF">D7V20_11950</name>
</gene>
<sequence length="438" mass="50739">MLKKIVLGMLVFCFIFGGAYVVWLQKEVKLNQEVVNILKLVPAYDPNIQQTAFFYANGFDALADVNPSVLGKERYDLDWKLYLANPDAQKNSQNFSAITAQQIDYKIFWSKEDKKLIAEIQDHLNSADYTETSFWNENKTAINALLGQKQFLLDRYQQLIHQPNYQALIQTPTANSPYTLYFDTHILFLANLYLKGSTDNVLAYIHLKLDRLNHNLNSVDKALIIVQVNQAIDVLNILAQHQSKQIQLPQLNAEQLSSEKQAAYEMRNNYYVFKNIDDRLKRASDQTAGLAKLWGKIYTPFAFDFNQSMNQAYLNYQPYIEVSKLPYSKFSVKINQIELPKQKKWALRNNIGNILNQVGGYDWAQEILQPRLLDNKIQVFNIINSKQNLDVAIANKSKAGYVFIRNRNQLCVENPFKNRQQLNKRSQQDSCIYLYSKS</sequence>
<dbReference type="EMBL" id="RAXT01000026">
    <property type="protein sequence ID" value="RKG37177.1"/>
    <property type="molecule type" value="Genomic_DNA"/>
</dbReference>